<name>A0A1S3EFC3_CICAR</name>
<evidence type="ECO:0000256" key="4">
    <source>
        <dbReference type="ARBA" id="ARBA00023242"/>
    </source>
</evidence>
<dbReference type="PROSITE" id="PS50888">
    <property type="entry name" value="BHLH"/>
    <property type="match status" value="1"/>
</dbReference>
<feature type="region of interest" description="Disordered" evidence="5">
    <location>
        <begin position="230"/>
        <end position="253"/>
    </location>
</feature>
<evidence type="ECO:0000256" key="1">
    <source>
        <dbReference type="ARBA" id="ARBA00004123"/>
    </source>
</evidence>
<dbReference type="PANTHER" id="PTHR45959:SF43">
    <property type="entry name" value="BASIC HELIX LOOP HELIX (BHLH) DNA-BINDING FAMILY PROTEIN"/>
    <property type="match status" value="1"/>
</dbReference>
<feature type="compositionally biased region" description="Polar residues" evidence="5">
    <location>
        <begin position="144"/>
        <end position="163"/>
    </location>
</feature>
<protein>
    <submittedName>
        <fullName evidence="8">Transcription factor NAI1-like</fullName>
    </submittedName>
</protein>
<feature type="region of interest" description="Disordered" evidence="5">
    <location>
        <begin position="144"/>
        <end position="174"/>
    </location>
</feature>
<keyword evidence="4" id="KW-0539">Nucleus</keyword>
<evidence type="ECO:0000256" key="5">
    <source>
        <dbReference type="SAM" id="MobiDB-lite"/>
    </source>
</evidence>
<gene>
    <name evidence="8" type="primary">LOC101497336</name>
</gene>
<keyword evidence="7" id="KW-1185">Reference proteome</keyword>
<dbReference type="Proteomes" id="UP000087171">
    <property type="component" value="Chromosome Ca7"/>
</dbReference>
<comment type="subcellular location">
    <subcellularLocation>
        <location evidence="1">Nucleus</location>
    </subcellularLocation>
</comment>
<keyword evidence="2" id="KW-0805">Transcription regulation</keyword>
<dbReference type="SMART" id="SM00353">
    <property type="entry name" value="HLH"/>
    <property type="match status" value="1"/>
</dbReference>
<dbReference type="eggNOG" id="ENOG502QWBY">
    <property type="taxonomic scope" value="Eukaryota"/>
</dbReference>
<dbReference type="GO" id="GO:0005634">
    <property type="term" value="C:nucleus"/>
    <property type="evidence" value="ECO:0007669"/>
    <property type="project" value="UniProtKB-SubCell"/>
</dbReference>
<reference evidence="8" key="2">
    <citation type="submission" date="2025-08" db="UniProtKB">
        <authorList>
            <consortium name="RefSeq"/>
        </authorList>
    </citation>
    <scope>IDENTIFICATION</scope>
    <source>
        <tissue evidence="8">Etiolated seedlings</tissue>
    </source>
</reference>
<dbReference type="GO" id="GO:0046983">
    <property type="term" value="F:protein dimerization activity"/>
    <property type="evidence" value="ECO:0007669"/>
    <property type="project" value="InterPro"/>
</dbReference>
<evidence type="ECO:0000256" key="2">
    <source>
        <dbReference type="ARBA" id="ARBA00023015"/>
    </source>
</evidence>
<dbReference type="PaxDb" id="3827-XP_004509037.1"/>
<dbReference type="KEGG" id="cam:101497336"/>
<dbReference type="InterPro" id="IPR052610">
    <property type="entry name" value="bHLH_transcription_regulator"/>
</dbReference>
<evidence type="ECO:0000313" key="7">
    <source>
        <dbReference type="Proteomes" id="UP000087171"/>
    </source>
</evidence>
<dbReference type="InterPro" id="IPR036638">
    <property type="entry name" value="HLH_DNA-bd_sf"/>
</dbReference>
<dbReference type="InterPro" id="IPR011598">
    <property type="entry name" value="bHLH_dom"/>
</dbReference>
<feature type="domain" description="BHLH" evidence="6">
    <location>
        <begin position="170"/>
        <end position="219"/>
    </location>
</feature>
<organism evidence="7 8">
    <name type="scientific">Cicer arietinum</name>
    <name type="common">Chickpea</name>
    <name type="synonym">Garbanzo</name>
    <dbReference type="NCBI Taxonomy" id="3827"/>
    <lineage>
        <taxon>Eukaryota</taxon>
        <taxon>Viridiplantae</taxon>
        <taxon>Streptophyta</taxon>
        <taxon>Embryophyta</taxon>
        <taxon>Tracheophyta</taxon>
        <taxon>Spermatophyta</taxon>
        <taxon>Magnoliopsida</taxon>
        <taxon>eudicotyledons</taxon>
        <taxon>Gunneridae</taxon>
        <taxon>Pentapetalae</taxon>
        <taxon>rosids</taxon>
        <taxon>fabids</taxon>
        <taxon>Fabales</taxon>
        <taxon>Fabaceae</taxon>
        <taxon>Papilionoideae</taxon>
        <taxon>50 kb inversion clade</taxon>
        <taxon>NPAAA clade</taxon>
        <taxon>Hologalegina</taxon>
        <taxon>IRL clade</taxon>
        <taxon>Cicereae</taxon>
        <taxon>Cicer</taxon>
    </lineage>
</organism>
<dbReference type="RefSeq" id="XP_012573661.1">
    <property type="nucleotide sequence ID" value="XM_012718207.2"/>
</dbReference>
<feature type="compositionally biased region" description="Basic and acidic residues" evidence="5">
    <location>
        <begin position="230"/>
        <end position="243"/>
    </location>
</feature>
<dbReference type="SUPFAM" id="SSF47459">
    <property type="entry name" value="HLH, helix-loop-helix DNA-binding domain"/>
    <property type="match status" value="1"/>
</dbReference>
<accession>A0A1S3EFC3</accession>
<dbReference type="GeneID" id="101497336"/>
<evidence type="ECO:0000313" key="8">
    <source>
        <dbReference type="RefSeq" id="XP_012573661.1"/>
    </source>
</evidence>
<dbReference type="OrthoDB" id="690068at2759"/>
<dbReference type="Gene3D" id="4.10.280.10">
    <property type="entry name" value="Helix-loop-helix DNA-binding domain"/>
    <property type="match status" value="1"/>
</dbReference>
<keyword evidence="3" id="KW-0804">Transcription</keyword>
<sequence>MEEINNTPMNTSETNKWLSDLEIDEYNLFPEESNLNFLDADEDEFVSHDIASVFEEQTKQQCLTSECTSTTLSNSFTDETCFESFDFDFDFERQTKQLKTIDNDNNIIDTFSTKVSSSSSNSSFQSQILCFDPSINTQQNEVVSVSQPQLGTKGSSKNQNLESQNKRSRANSHDHIMAERLRREKLSVSFIALGALIPGLKKMDKATVLADAIKYVKELKERLEVLEEQRNKRKADSVEKQTKADLCSDDEYSSSDESIEGAAESQFQVDAKVSGKEILIRIHCKKQKGLLVKIISEIQRFQLFVVKNSLLPFGESILDITVIAQMGEGYNLTTKELVKNLREAALKFMSLS</sequence>
<dbReference type="AlphaFoldDB" id="A0A1S3EFC3"/>
<dbReference type="STRING" id="3827.A0A1S3EFC3"/>
<reference evidence="7" key="1">
    <citation type="journal article" date="2013" name="Nat. Biotechnol.">
        <title>Draft genome sequence of chickpea (Cicer arietinum) provides a resource for trait improvement.</title>
        <authorList>
            <person name="Varshney R.K."/>
            <person name="Song C."/>
            <person name="Saxena R.K."/>
            <person name="Azam S."/>
            <person name="Yu S."/>
            <person name="Sharpe A.G."/>
            <person name="Cannon S."/>
            <person name="Baek J."/>
            <person name="Rosen B.D."/>
            <person name="Tar'an B."/>
            <person name="Millan T."/>
            <person name="Zhang X."/>
            <person name="Ramsay L.D."/>
            <person name="Iwata A."/>
            <person name="Wang Y."/>
            <person name="Nelson W."/>
            <person name="Farmer A.D."/>
            <person name="Gaur P.M."/>
            <person name="Soderlund C."/>
            <person name="Penmetsa R.V."/>
            <person name="Xu C."/>
            <person name="Bharti A.K."/>
            <person name="He W."/>
            <person name="Winter P."/>
            <person name="Zhao S."/>
            <person name="Hane J.K."/>
            <person name="Carrasquilla-Garcia N."/>
            <person name="Condie J.A."/>
            <person name="Upadhyaya H.D."/>
            <person name="Luo M.C."/>
            <person name="Thudi M."/>
            <person name="Gowda C.L."/>
            <person name="Singh N.P."/>
            <person name="Lichtenzveig J."/>
            <person name="Gali K.K."/>
            <person name="Rubio J."/>
            <person name="Nadarajan N."/>
            <person name="Dolezel J."/>
            <person name="Bansal K.C."/>
            <person name="Xu X."/>
            <person name="Edwards D."/>
            <person name="Zhang G."/>
            <person name="Kahl G."/>
            <person name="Gil J."/>
            <person name="Singh K.B."/>
            <person name="Datta S.K."/>
            <person name="Jackson S.A."/>
            <person name="Wang J."/>
            <person name="Cook D.R."/>
        </authorList>
    </citation>
    <scope>NUCLEOTIDE SEQUENCE [LARGE SCALE GENOMIC DNA]</scope>
    <source>
        <strain evidence="7">cv. CDC Frontier</strain>
    </source>
</reference>
<dbReference type="PANTHER" id="PTHR45959">
    <property type="entry name" value="BHLH TRANSCRIPTION FACTOR"/>
    <property type="match status" value="1"/>
</dbReference>
<evidence type="ECO:0000259" key="6">
    <source>
        <dbReference type="PROSITE" id="PS50888"/>
    </source>
</evidence>
<dbReference type="Pfam" id="PF00010">
    <property type="entry name" value="HLH"/>
    <property type="match status" value="1"/>
</dbReference>
<proteinExistence type="predicted"/>
<evidence type="ECO:0000256" key="3">
    <source>
        <dbReference type="ARBA" id="ARBA00023163"/>
    </source>
</evidence>